<dbReference type="InterPro" id="IPR000055">
    <property type="entry name" value="Restrct_endonuc_typeI_TRD"/>
</dbReference>
<dbReference type="Pfam" id="PF01420">
    <property type="entry name" value="Methylase_S"/>
    <property type="match status" value="1"/>
</dbReference>
<dbReference type="InterPro" id="IPR044946">
    <property type="entry name" value="Restrct_endonuc_typeI_TRD_sf"/>
</dbReference>
<gene>
    <name evidence="5" type="ORF">ACFQNF_11500</name>
</gene>
<keyword evidence="5" id="KW-0540">Nuclease</keyword>
<evidence type="ECO:0000256" key="2">
    <source>
        <dbReference type="ARBA" id="ARBA00022747"/>
    </source>
</evidence>
<comment type="similarity">
    <text evidence="1">Belongs to the type-I restriction system S methylase family.</text>
</comment>
<name>A0ABW2R378_9NEIS</name>
<evidence type="ECO:0000313" key="6">
    <source>
        <dbReference type="Proteomes" id="UP001596473"/>
    </source>
</evidence>
<keyword evidence="6" id="KW-1185">Reference proteome</keyword>
<dbReference type="PANTHER" id="PTHR30408:SF13">
    <property type="entry name" value="TYPE I RESTRICTION ENZYME HINDI SPECIFICITY SUBUNIT"/>
    <property type="match status" value="1"/>
</dbReference>
<dbReference type="EMBL" id="JBHTBQ010000019">
    <property type="protein sequence ID" value="MFC7420495.1"/>
    <property type="molecule type" value="Genomic_DNA"/>
</dbReference>
<sequence length="466" mass="50664">MNSKPVTVFAARTAIGPFGSRMKSDAYTDSGVPVIRGTNLTGGKVLSGEWVYVSEKTADGLSNCCVYPGDLVFPHRGAIGEVGIVPEQFNRYVMSSSLMTLSCDRSKADPDYIYYFFKSAAGRHELLKNASQVGTPGIGQPLSTLRSIKVPLPPLQSQRSIAKILGDLDSKINLNHRINQTLEAIAQAIFKSWFVDFDPVKAKIAAKQEGRDPLRAAMCAISGKIEADLDALPREQYKQLAATAALFPNEMEESEGIPKGWKQATLIELTTKIGSGATPRGGKDVYLENGVALIRSQNVYDSTFVWSGLARISDNAAQQLKNVEIKSSDVLLNITGASILRSCVAIPDVLPARVNQHVAIIRPKENIPSRFIHLHLLQRKTKDYLLGLNTGGSREAVTKAHIESTPIIRPTDPVLAAFQRATNAIYLGNESLARQDRSLAELRDTLLPKLLSGELSVTDALTKVEA</sequence>
<comment type="caution">
    <text evidence="5">The sequence shown here is derived from an EMBL/GenBank/DDBJ whole genome shotgun (WGS) entry which is preliminary data.</text>
</comment>
<evidence type="ECO:0000256" key="1">
    <source>
        <dbReference type="ARBA" id="ARBA00010923"/>
    </source>
</evidence>
<reference evidence="6" key="1">
    <citation type="journal article" date="2019" name="Int. J. Syst. Evol. Microbiol.">
        <title>The Global Catalogue of Microorganisms (GCM) 10K type strain sequencing project: providing services to taxonomists for standard genome sequencing and annotation.</title>
        <authorList>
            <consortium name="The Broad Institute Genomics Platform"/>
            <consortium name="The Broad Institute Genome Sequencing Center for Infectious Disease"/>
            <person name="Wu L."/>
            <person name="Ma J."/>
        </authorList>
    </citation>
    <scope>NUCLEOTIDE SEQUENCE [LARGE SCALE GENOMIC DNA]</scope>
    <source>
        <strain evidence="6">CCUG 62945</strain>
    </source>
</reference>
<accession>A0ABW2R378</accession>
<keyword evidence="5" id="KW-0378">Hydrolase</keyword>
<keyword evidence="2" id="KW-0680">Restriction system</keyword>
<feature type="domain" description="Type I restriction modification DNA specificity" evidence="4">
    <location>
        <begin position="21"/>
        <end position="183"/>
    </location>
</feature>
<dbReference type="GO" id="GO:0004519">
    <property type="term" value="F:endonuclease activity"/>
    <property type="evidence" value="ECO:0007669"/>
    <property type="project" value="UniProtKB-KW"/>
</dbReference>
<dbReference type="SUPFAM" id="SSF116734">
    <property type="entry name" value="DNA methylase specificity domain"/>
    <property type="match status" value="2"/>
</dbReference>
<evidence type="ECO:0000259" key="4">
    <source>
        <dbReference type="Pfam" id="PF01420"/>
    </source>
</evidence>
<dbReference type="RefSeq" id="WP_380188108.1">
    <property type="nucleotide sequence ID" value="NZ_JBHTBQ010000019.1"/>
</dbReference>
<dbReference type="InterPro" id="IPR052021">
    <property type="entry name" value="Type-I_RS_S_subunit"/>
</dbReference>
<dbReference type="Proteomes" id="UP001596473">
    <property type="component" value="Unassembled WGS sequence"/>
</dbReference>
<protein>
    <submittedName>
        <fullName evidence="5">Restriction endonuclease subunit S</fullName>
    </submittedName>
</protein>
<proteinExistence type="inferred from homology"/>
<keyword evidence="3" id="KW-0238">DNA-binding</keyword>
<dbReference type="Gene3D" id="3.90.220.20">
    <property type="entry name" value="DNA methylase specificity domains"/>
    <property type="match status" value="2"/>
</dbReference>
<organism evidence="5 6">
    <name type="scientific">Iodobacter arcticus</name>
    <dbReference type="NCBI Taxonomy" id="590593"/>
    <lineage>
        <taxon>Bacteria</taxon>
        <taxon>Pseudomonadati</taxon>
        <taxon>Pseudomonadota</taxon>
        <taxon>Betaproteobacteria</taxon>
        <taxon>Neisseriales</taxon>
        <taxon>Chitinibacteraceae</taxon>
        <taxon>Iodobacter</taxon>
    </lineage>
</organism>
<dbReference type="PANTHER" id="PTHR30408">
    <property type="entry name" value="TYPE-1 RESTRICTION ENZYME ECOKI SPECIFICITY PROTEIN"/>
    <property type="match status" value="1"/>
</dbReference>
<evidence type="ECO:0000313" key="5">
    <source>
        <dbReference type="EMBL" id="MFC7420495.1"/>
    </source>
</evidence>
<keyword evidence="5" id="KW-0255">Endonuclease</keyword>
<evidence type="ECO:0000256" key="3">
    <source>
        <dbReference type="ARBA" id="ARBA00023125"/>
    </source>
</evidence>